<evidence type="ECO:0000313" key="4">
    <source>
        <dbReference type="Proteomes" id="UP000247569"/>
    </source>
</evidence>
<dbReference type="AlphaFoldDB" id="A0A318JTL3"/>
<sequence>MPWRGPCAHASTAATTRRDRRDGGGHFATMWAFDGLGRSGMPVANSGWRYVGVGIDEYADFEPLTRAVTDVRELGRILHPIFVGTPACNSTANEVRDYLTTVADDTVASLVLSWNGHGKLSGGRLLLATRNAGGVISVEDVIDSCVSSGARQLLFIIDTCHAGASIADVHSIASQFLAECPPEGDRVWFGILVSSTATGSARDGVFGTLLRKLLTVGPDSPELRRRWSAHNRLIVADDLADALKSEWTEPDHEPDFLSRGFREPLLPNPLWDPGAGQGVVEHLLTAARGGALPGERSWFTGREHELREIVDYVRSGRTGVYAVTGAAGVGKSALVGRIISLADKAERQRLMANWEPWDRHAEPGAGSVHAHVHLRGLDTERAAEQIDGRLVSSGVLRPAEEGRRNAAELIGAVQRVANQRQSPPVIVADGLDEAREHASLIAQDLLLSLARYATVVVATRDIQGSDRVESLLATLHPNATLDLDRSADHSIVQRYIQRRLTGAALNMDPAAVADHLTQFTETSFLLARIVVDQLLANPVDTNAPNWQRHVAHSVQTAFDLDLERISAPGIRLPPGVPARALARIMLFALTHAFGAGFPEEVWLDAAGKLVGGELDREHIGWLLDSMGRYIVQDGEDGVATYRLAHASLADYLMIQEEPSQRGSDEAAAAVWAAVDDRYKNLRQRGLPPEASPYLRNYARRHAAAAGVPGLARLRRMADEDDRFTADLAQSALDVAWVDHDSKNLPATLPVAEEAVQLFGRLAPAGHLERAGLARSLRVLSGYYQRLDRDAEAVVTMQAAIDLYSSLSADNEMHQLNLAQALEELGTLHLAAHRCGEAATAVARAMEIYRNLAAGNRLDATTSPERPTPMPSS</sequence>
<dbReference type="EMBL" id="QJKF01000011">
    <property type="protein sequence ID" value="PXX59809.1"/>
    <property type="molecule type" value="Genomic_DNA"/>
</dbReference>
<reference evidence="3 4" key="1">
    <citation type="submission" date="2018-05" db="EMBL/GenBank/DDBJ databases">
        <title>Genomic Encyclopedia of Type Strains, Phase IV (KMG-IV): sequencing the most valuable type-strain genomes for metagenomic binning, comparative biology and taxonomic classification.</title>
        <authorList>
            <person name="Goeker M."/>
        </authorList>
    </citation>
    <scope>NUCLEOTIDE SEQUENCE [LARGE SCALE GENOMIC DNA]</scope>
    <source>
        <strain evidence="3 4">DSM 44704</strain>
    </source>
</reference>
<accession>A0A318JTL3</accession>
<dbReference type="InterPro" id="IPR041664">
    <property type="entry name" value="AAA_16"/>
</dbReference>
<organism evidence="3 4">
    <name type="scientific">Nocardia tenerifensis</name>
    <dbReference type="NCBI Taxonomy" id="228006"/>
    <lineage>
        <taxon>Bacteria</taxon>
        <taxon>Bacillati</taxon>
        <taxon>Actinomycetota</taxon>
        <taxon>Actinomycetes</taxon>
        <taxon>Mycobacteriales</taxon>
        <taxon>Nocardiaceae</taxon>
        <taxon>Nocardia</taxon>
    </lineage>
</organism>
<evidence type="ECO:0000259" key="2">
    <source>
        <dbReference type="Pfam" id="PF13191"/>
    </source>
</evidence>
<dbReference type="OrthoDB" id="4571976at2"/>
<proteinExistence type="predicted"/>
<feature type="region of interest" description="Disordered" evidence="1">
    <location>
        <begin position="1"/>
        <end position="21"/>
    </location>
</feature>
<keyword evidence="4" id="KW-1185">Reference proteome</keyword>
<dbReference type="InterPro" id="IPR027417">
    <property type="entry name" value="P-loop_NTPase"/>
</dbReference>
<dbReference type="InterPro" id="IPR011990">
    <property type="entry name" value="TPR-like_helical_dom_sf"/>
</dbReference>
<name>A0A318JTL3_9NOCA</name>
<dbReference type="Gene3D" id="3.40.50.300">
    <property type="entry name" value="P-loop containing nucleotide triphosphate hydrolases"/>
    <property type="match status" value="1"/>
</dbReference>
<dbReference type="SUPFAM" id="SSF52540">
    <property type="entry name" value="P-loop containing nucleoside triphosphate hydrolases"/>
    <property type="match status" value="1"/>
</dbReference>
<evidence type="ECO:0000313" key="3">
    <source>
        <dbReference type="EMBL" id="PXX59809.1"/>
    </source>
</evidence>
<dbReference type="Pfam" id="PF13191">
    <property type="entry name" value="AAA_16"/>
    <property type="match status" value="1"/>
</dbReference>
<feature type="domain" description="Orc1-like AAA ATPase" evidence="2">
    <location>
        <begin position="299"/>
        <end position="445"/>
    </location>
</feature>
<dbReference type="Gene3D" id="1.25.40.10">
    <property type="entry name" value="Tetratricopeptide repeat domain"/>
    <property type="match status" value="1"/>
</dbReference>
<evidence type="ECO:0000256" key="1">
    <source>
        <dbReference type="SAM" id="MobiDB-lite"/>
    </source>
</evidence>
<comment type="caution">
    <text evidence="3">The sequence shown here is derived from an EMBL/GenBank/DDBJ whole genome shotgun (WGS) entry which is preliminary data.</text>
</comment>
<dbReference type="Proteomes" id="UP000247569">
    <property type="component" value="Unassembled WGS sequence"/>
</dbReference>
<gene>
    <name evidence="3" type="ORF">DFR70_111193</name>
</gene>
<protein>
    <submittedName>
        <fullName evidence="3">Caspase domain-containing protein</fullName>
    </submittedName>
</protein>